<name>A0A5E4M577_9HEMI</name>
<dbReference type="Proteomes" id="UP000325440">
    <property type="component" value="Unassembled WGS sequence"/>
</dbReference>
<accession>A0A5E4M577</accession>
<proteinExistence type="predicted"/>
<feature type="non-terminal residue" evidence="1">
    <location>
        <position position="1"/>
    </location>
</feature>
<keyword evidence="2" id="KW-1185">Reference proteome</keyword>
<sequence>KHGTQCPQSLVAEKRGAKSGKCRASQTMISRSNLIGIRKACCYTDGRHTYRNRTGRCQIQRTRKIPSCWNVRIVQRVHANRFQCDRIGSRLKKAFYEGEPN</sequence>
<organism evidence="1 2">
    <name type="scientific">Cinara cedri</name>
    <dbReference type="NCBI Taxonomy" id="506608"/>
    <lineage>
        <taxon>Eukaryota</taxon>
        <taxon>Metazoa</taxon>
        <taxon>Ecdysozoa</taxon>
        <taxon>Arthropoda</taxon>
        <taxon>Hexapoda</taxon>
        <taxon>Insecta</taxon>
        <taxon>Pterygota</taxon>
        <taxon>Neoptera</taxon>
        <taxon>Paraneoptera</taxon>
        <taxon>Hemiptera</taxon>
        <taxon>Sternorrhyncha</taxon>
        <taxon>Aphidomorpha</taxon>
        <taxon>Aphidoidea</taxon>
        <taxon>Aphididae</taxon>
        <taxon>Lachninae</taxon>
        <taxon>Cinara</taxon>
    </lineage>
</organism>
<evidence type="ECO:0000313" key="1">
    <source>
        <dbReference type="EMBL" id="VVC27183.1"/>
    </source>
</evidence>
<dbReference type="AlphaFoldDB" id="A0A5E4M577"/>
<protein>
    <submittedName>
        <fullName evidence="1">Uncharacterized protein</fullName>
    </submittedName>
</protein>
<gene>
    <name evidence="1" type="ORF">CINCED_3A011507</name>
</gene>
<dbReference type="EMBL" id="CABPRJ010000068">
    <property type="protein sequence ID" value="VVC27183.1"/>
    <property type="molecule type" value="Genomic_DNA"/>
</dbReference>
<evidence type="ECO:0000313" key="2">
    <source>
        <dbReference type="Proteomes" id="UP000325440"/>
    </source>
</evidence>
<reference evidence="1 2" key="1">
    <citation type="submission" date="2019-08" db="EMBL/GenBank/DDBJ databases">
        <authorList>
            <person name="Alioto T."/>
            <person name="Alioto T."/>
            <person name="Gomez Garrido J."/>
        </authorList>
    </citation>
    <scope>NUCLEOTIDE SEQUENCE [LARGE SCALE GENOMIC DNA]</scope>
</reference>